<protein>
    <submittedName>
        <fullName evidence="4">TonB-dependent receptor</fullName>
    </submittedName>
</protein>
<comment type="subcellular location">
    <subcellularLocation>
        <location evidence="1">Cell outer membrane</location>
    </subcellularLocation>
</comment>
<evidence type="ECO:0000313" key="5">
    <source>
        <dbReference type="Proteomes" id="UP001174839"/>
    </source>
</evidence>
<organism evidence="4 5">
    <name type="scientific">Robiginitalea aurantiaca</name>
    <dbReference type="NCBI Taxonomy" id="3056915"/>
    <lineage>
        <taxon>Bacteria</taxon>
        <taxon>Pseudomonadati</taxon>
        <taxon>Bacteroidota</taxon>
        <taxon>Flavobacteriia</taxon>
        <taxon>Flavobacteriales</taxon>
        <taxon>Flavobacteriaceae</taxon>
        <taxon>Robiginitalea</taxon>
    </lineage>
</organism>
<sequence>MVQYRLIRGLLILGFVIGGQWNLWAQWSGLRGKVVDGFSGKALGGVRVVIHGKQIEGRTDSGGLFFIPLQEPLDSIRCRFVLDGYLPREFSNLSIRPGLDLGIVSMDPEAGENPTENFIPLSETDLFEADVLGGNPGFLHAGRDVFLNRAAFDFSPAFFKVRGYDNRNAAVFLNGIPMNRFTDGRPQWNTWGGLNDVTRNPRYHMGLEPPELGFGGLTGTTVMDITPETVRKGFRLTLSASNRNYAGRLMATYNSGFGKQGFGFMASVSRRGAAKGYLEGTPYDAYSVLMGIAFRPVQAHELSLTGIYASNLRGRSAALTSETLALGGRRYNPYWGSQGGDIRNSRMRYIAEPLVSLRYQYTGPAVRYTMALAYRKGIQYRTRLAYFNAPNPDPAYYRNLPSFYWNRSFGPNLISAEASRAGFLKSPQIDWAALYQANQLKGDAGAAAYIVQADCSEEAQFSANTFVEWDFGSGWALKAGGLYQNAGIGNYGRLDDLLGASFHRDKDPFSKTQNDVYGVLEKRGRDRIGYNYSVRVDQWQSFLNLWYTRRKWTSYLSGLFGYTGYRRTGNFLNEKYPNTSFGQGKQKQFPDYGLKGGVRYQISGRHWVQFNTALLTRPPVLRNTFINPRERHGFVKGLKCERLQSADASYFLRGTVLSSRLSAYYTRIMDQAGVNFFFSDTGYGSAFVQEIATGLDVLHKGLELGLELDLSPSVQLSGVVAIGDFKYASNPDLRLYFLPGDQPRDIREAQGSLFLGQAALKDKNIPAGPSKAFGMGIQYRGSAYWWVGTTINYLSGQYPSPSYLRHTRGFLLDPDTGQELTGAIREEYPRALKQKALPSLYLVNLTGGKSWKRGPHYISLFISVANLLDAYYLSGGYESGRNGNLKQWYQDQLSGSPSFGTRYWPGFGRTFFVNLSWSFL</sequence>
<proteinExistence type="predicted"/>
<dbReference type="InterPro" id="IPR036942">
    <property type="entry name" value="Beta-barrel_TonB_sf"/>
</dbReference>
<name>A0ABT7WEE6_9FLAO</name>
<dbReference type="EMBL" id="JAUDUY010000003">
    <property type="protein sequence ID" value="MDM9631294.1"/>
    <property type="molecule type" value="Genomic_DNA"/>
</dbReference>
<dbReference type="RefSeq" id="WP_289724653.1">
    <property type="nucleotide sequence ID" value="NZ_JAUDUY010000003.1"/>
</dbReference>
<evidence type="ECO:0000256" key="2">
    <source>
        <dbReference type="ARBA" id="ARBA00023136"/>
    </source>
</evidence>
<reference evidence="4" key="1">
    <citation type="submission" date="2023-06" db="EMBL/GenBank/DDBJ databases">
        <title>Robiginitalea aurantiacus sp. nov. and Algoriphagus sediminis sp. nov., isolated from coastal sediment.</title>
        <authorList>
            <person name="Zhou Z.Y."/>
            <person name="An J."/>
            <person name="Jia Y.W."/>
            <person name="Du Z.J."/>
        </authorList>
    </citation>
    <scope>NUCLEOTIDE SEQUENCE</scope>
    <source>
        <strain evidence="4">M39</strain>
    </source>
</reference>
<keyword evidence="5" id="KW-1185">Reference proteome</keyword>
<dbReference type="SUPFAM" id="SSF49464">
    <property type="entry name" value="Carboxypeptidase regulatory domain-like"/>
    <property type="match status" value="1"/>
</dbReference>
<comment type="caution">
    <text evidence="4">The sequence shown here is derived from an EMBL/GenBank/DDBJ whole genome shotgun (WGS) entry which is preliminary data.</text>
</comment>
<dbReference type="InterPro" id="IPR008969">
    <property type="entry name" value="CarboxyPept-like_regulatory"/>
</dbReference>
<dbReference type="Proteomes" id="UP001174839">
    <property type="component" value="Unassembled WGS sequence"/>
</dbReference>
<gene>
    <name evidence="4" type="ORF">QU605_07425</name>
</gene>
<dbReference type="SUPFAM" id="SSF56935">
    <property type="entry name" value="Porins"/>
    <property type="match status" value="1"/>
</dbReference>
<evidence type="ECO:0000256" key="1">
    <source>
        <dbReference type="ARBA" id="ARBA00004442"/>
    </source>
</evidence>
<keyword evidence="4" id="KW-0675">Receptor</keyword>
<evidence type="ECO:0000313" key="4">
    <source>
        <dbReference type="EMBL" id="MDM9631294.1"/>
    </source>
</evidence>
<keyword evidence="3" id="KW-0998">Cell outer membrane</keyword>
<dbReference type="Gene3D" id="2.40.170.20">
    <property type="entry name" value="TonB-dependent receptor, beta-barrel domain"/>
    <property type="match status" value="1"/>
</dbReference>
<keyword evidence="2" id="KW-0472">Membrane</keyword>
<evidence type="ECO:0000256" key="3">
    <source>
        <dbReference type="ARBA" id="ARBA00023237"/>
    </source>
</evidence>
<accession>A0ABT7WEE6</accession>